<accession>A0ABR9D7R4</accession>
<evidence type="ECO:0000259" key="2">
    <source>
        <dbReference type="SMART" id="SM00901"/>
    </source>
</evidence>
<feature type="domain" description="FRG" evidence="2">
    <location>
        <begin position="38"/>
        <end position="136"/>
    </location>
</feature>
<dbReference type="Pfam" id="PF08867">
    <property type="entry name" value="FRG"/>
    <property type="match status" value="1"/>
</dbReference>
<dbReference type="SMART" id="SM00901">
    <property type="entry name" value="FRG"/>
    <property type="match status" value="1"/>
</dbReference>
<reference evidence="3 4" key="1">
    <citation type="submission" date="2020-09" db="EMBL/GenBank/DDBJ databases">
        <title>Methylomonas albis sp. nov. and Methylomonas fluvii sp. nov.: Two cold-adapted methanotrophs from the River Elbe and an amended description of Methylovulum psychrotolerans strain Eb1.</title>
        <authorList>
            <person name="Bussmann I.K."/>
            <person name="Klings K.-W."/>
            <person name="Warnstedt J."/>
            <person name="Hoppert M."/>
            <person name="Saborowski A."/>
            <person name="Horn F."/>
            <person name="Liebner S."/>
        </authorList>
    </citation>
    <scope>NUCLEOTIDE SEQUENCE [LARGE SCALE GENOMIC DNA]</scope>
    <source>
        <strain evidence="3 4">EbB</strain>
    </source>
</reference>
<protein>
    <submittedName>
        <fullName evidence="3">FRG domain-containing protein</fullName>
    </submittedName>
</protein>
<sequence>MPAPKRTPSQDEIKKSVDSSHTPISNWKDLHGKLESMRDSGWIFRGVSSPTHYLVPSIGREVVYGQYKLAQEQRLFEEFKNRAIALVNDPRFDDWDWLAYAQHIGVPTRLLDWSVNPLVALYFALESDADTDRVIYAVQYSKYIHEVDHRNTSPFANTKEGRFTAPLAFDRIRAQRGMFTIHPHPTKVFHPDGLRSFLLKQSLVKNFRKRLFKYGIDHWHIYPDAHGLGLQLAWQFKNKVGLGSLFV</sequence>
<feature type="region of interest" description="Disordered" evidence="1">
    <location>
        <begin position="1"/>
        <end position="22"/>
    </location>
</feature>
<feature type="compositionally biased region" description="Basic and acidic residues" evidence="1">
    <location>
        <begin position="8"/>
        <end position="18"/>
    </location>
</feature>
<dbReference type="InterPro" id="IPR014966">
    <property type="entry name" value="FRG-dom"/>
</dbReference>
<dbReference type="Proteomes" id="UP000641152">
    <property type="component" value="Unassembled WGS sequence"/>
</dbReference>
<proteinExistence type="predicted"/>
<comment type="caution">
    <text evidence="3">The sequence shown here is derived from an EMBL/GenBank/DDBJ whole genome shotgun (WGS) entry which is preliminary data.</text>
</comment>
<keyword evidence="4" id="KW-1185">Reference proteome</keyword>
<evidence type="ECO:0000256" key="1">
    <source>
        <dbReference type="SAM" id="MobiDB-lite"/>
    </source>
</evidence>
<dbReference type="EMBL" id="JACXST010000001">
    <property type="protein sequence ID" value="MBD9359146.1"/>
    <property type="molecule type" value="Genomic_DNA"/>
</dbReference>
<name>A0ABR9D7R4_9GAMM</name>
<organism evidence="3 4">
    <name type="scientific">Methylomonas fluvii</name>
    <dbReference type="NCBI Taxonomy" id="1854564"/>
    <lineage>
        <taxon>Bacteria</taxon>
        <taxon>Pseudomonadati</taxon>
        <taxon>Pseudomonadota</taxon>
        <taxon>Gammaproteobacteria</taxon>
        <taxon>Methylococcales</taxon>
        <taxon>Methylococcaceae</taxon>
        <taxon>Methylomonas</taxon>
    </lineage>
</organism>
<dbReference type="RefSeq" id="WP_192392076.1">
    <property type="nucleotide sequence ID" value="NZ_CAJHIU010000001.1"/>
</dbReference>
<gene>
    <name evidence="3" type="ORF">EBB_00990</name>
</gene>
<evidence type="ECO:0000313" key="4">
    <source>
        <dbReference type="Proteomes" id="UP000641152"/>
    </source>
</evidence>
<evidence type="ECO:0000313" key="3">
    <source>
        <dbReference type="EMBL" id="MBD9359146.1"/>
    </source>
</evidence>